<dbReference type="EMBL" id="JBDYKN010000006">
    <property type="protein sequence ID" value="MEP7729379.1"/>
    <property type="molecule type" value="Genomic_DNA"/>
</dbReference>
<proteinExistence type="predicted"/>
<name>A0ABV0KYW7_9GAMM</name>
<feature type="transmembrane region" description="Helical" evidence="1">
    <location>
        <begin position="12"/>
        <end position="29"/>
    </location>
</feature>
<protein>
    <submittedName>
        <fullName evidence="2">Uncharacterized protein</fullName>
    </submittedName>
</protein>
<keyword evidence="3" id="KW-1185">Reference proteome</keyword>
<evidence type="ECO:0000313" key="2">
    <source>
        <dbReference type="EMBL" id="MEP7729379.1"/>
    </source>
</evidence>
<organism evidence="2 3">
    <name type="scientific">Marinomonas primoryensis</name>
    <dbReference type="NCBI Taxonomy" id="178399"/>
    <lineage>
        <taxon>Bacteria</taxon>
        <taxon>Pseudomonadati</taxon>
        <taxon>Pseudomonadota</taxon>
        <taxon>Gammaproteobacteria</taxon>
        <taxon>Oceanospirillales</taxon>
        <taxon>Oceanospirillaceae</taxon>
        <taxon>Marinomonas</taxon>
    </lineage>
</organism>
<keyword evidence="1" id="KW-0472">Membrane</keyword>
<comment type="caution">
    <text evidence="2">The sequence shown here is derived from an EMBL/GenBank/DDBJ whole genome shotgun (WGS) entry which is preliminary data.</text>
</comment>
<keyword evidence="1" id="KW-0812">Transmembrane</keyword>
<keyword evidence="1" id="KW-1133">Transmembrane helix</keyword>
<evidence type="ECO:0000313" key="3">
    <source>
        <dbReference type="Proteomes" id="UP001471651"/>
    </source>
</evidence>
<evidence type="ECO:0000256" key="1">
    <source>
        <dbReference type="SAM" id="Phobius"/>
    </source>
</evidence>
<feature type="transmembrane region" description="Helical" evidence="1">
    <location>
        <begin position="69"/>
        <end position="90"/>
    </location>
</feature>
<dbReference type="RefSeq" id="WP_348576726.1">
    <property type="nucleotide sequence ID" value="NZ_JBDYKN010000006.1"/>
</dbReference>
<accession>A0ABV0KYW7</accession>
<dbReference type="Proteomes" id="UP001471651">
    <property type="component" value="Unassembled WGS sequence"/>
</dbReference>
<gene>
    <name evidence="2" type="ORF">ABKW32_08000</name>
</gene>
<feature type="transmembrane region" description="Helical" evidence="1">
    <location>
        <begin position="35"/>
        <end position="57"/>
    </location>
</feature>
<sequence length="91" mass="10284">MKITFSISAQHLTWLVVAIILGMTIAYLYTGWPVIALYFGVPSGIVSALGFLLVDKFFLKYTQNSFKRFLLRVLCMLIISVAVFAMFVLLK</sequence>
<reference evidence="2 3" key="1">
    <citation type="submission" date="2024-05" db="EMBL/GenBank/DDBJ databases">
        <authorList>
            <person name="Busch G.E."/>
            <person name="Sharma I."/>
        </authorList>
    </citation>
    <scope>NUCLEOTIDE SEQUENCE [LARGE SCALE GENOMIC DNA]</scope>
    <source>
        <strain evidence="2 3">23GB23</strain>
    </source>
</reference>